<feature type="signal peptide" evidence="2">
    <location>
        <begin position="1"/>
        <end position="21"/>
    </location>
</feature>
<dbReference type="EMBL" id="ML178861">
    <property type="protein sequence ID" value="TFK96390.1"/>
    <property type="molecule type" value="Genomic_DNA"/>
</dbReference>
<dbReference type="Proteomes" id="UP000305067">
    <property type="component" value="Unassembled WGS sequence"/>
</dbReference>
<accession>A0A5C3Q7P3</accession>
<gene>
    <name evidence="3" type="ORF">BDV98DRAFT_586391</name>
</gene>
<evidence type="ECO:0000313" key="4">
    <source>
        <dbReference type="Proteomes" id="UP000305067"/>
    </source>
</evidence>
<name>A0A5C3Q7P3_9AGAR</name>
<feature type="transmembrane region" description="Helical" evidence="1">
    <location>
        <begin position="192"/>
        <end position="216"/>
    </location>
</feature>
<keyword evidence="1" id="KW-1133">Transmembrane helix</keyword>
<evidence type="ECO:0000256" key="2">
    <source>
        <dbReference type="SAM" id="SignalP"/>
    </source>
</evidence>
<reference evidence="3 4" key="1">
    <citation type="journal article" date="2019" name="Nat. Ecol. Evol.">
        <title>Megaphylogeny resolves global patterns of mushroom evolution.</title>
        <authorList>
            <person name="Varga T."/>
            <person name="Krizsan K."/>
            <person name="Foldi C."/>
            <person name="Dima B."/>
            <person name="Sanchez-Garcia M."/>
            <person name="Sanchez-Ramirez S."/>
            <person name="Szollosi G.J."/>
            <person name="Szarkandi J.G."/>
            <person name="Papp V."/>
            <person name="Albert L."/>
            <person name="Andreopoulos W."/>
            <person name="Angelini C."/>
            <person name="Antonin V."/>
            <person name="Barry K.W."/>
            <person name="Bougher N.L."/>
            <person name="Buchanan P."/>
            <person name="Buyck B."/>
            <person name="Bense V."/>
            <person name="Catcheside P."/>
            <person name="Chovatia M."/>
            <person name="Cooper J."/>
            <person name="Damon W."/>
            <person name="Desjardin D."/>
            <person name="Finy P."/>
            <person name="Geml J."/>
            <person name="Haridas S."/>
            <person name="Hughes K."/>
            <person name="Justo A."/>
            <person name="Karasinski D."/>
            <person name="Kautmanova I."/>
            <person name="Kiss B."/>
            <person name="Kocsube S."/>
            <person name="Kotiranta H."/>
            <person name="LaButti K.M."/>
            <person name="Lechner B.E."/>
            <person name="Liimatainen K."/>
            <person name="Lipzen A."/>
            <person name="Lukacs Z."/>
            <person name="Mihaltcheva S."/>
            <person name="Morgado L.N."/>
            <person name="Niskanen T."/>
            <person name="Noordeloos M.E."/>
            <person name="Ohm R.A."/>
            <person name="Ortiz-Santana B."/>
            <person name="Ovrebo C."/>
            <person name="Racz N."/>
            <person name="Riley R."/>
            <person name="Savchenko A."/>
            <person name="Shiryaev A."/>
            <person name="Soop K."/>
            <person name="Spirin V."/>
            <person name="Szebenyi C."/>
            <person name="Tomsovsky M."/>
            <person name="Tulloss R.E."/>
            <person name="Uehling J."/>
            <person name="Grigoriev I.V."/>
            <person name="Vagvolgyi C."/>
            <person name="Papp T."/>
            <person name="Martin F.M."/>
            <person name="Miettinen O."/>
            <person name="Hibbett D.S."/>
            <person name="Nagy L.G."/>
        </authorList>
    </citation>
    <scope>NUCLEOTIDE SEQUENCE [LARGE SCALE GENOMIC DNA]</scope>
    <source>
        <strain evidence="3 4">CBS 309.79</strain>
    </source>
</reference>
<keyword evidence="1" id="KW-0812">Transmembrane</keyword>
<dbReference type="OrthoDB" id="3233375at2759"/>
<protein>
    <submittedName>
        <fullName evidence="3">Uncharacterized protein</fullName>
    </submittedName>
</protein>
<evidence type="ECO:0000313" key="3">
    <source>
        <dbReference type="EMBL" id="TFK96390.1"/>
    </source>
</evidence>
<sequence>MKFTPLTYLVAGAVAVSSVAAAPVRVVVITGGMTAPFDPSKITGIIPPSLPHERMNMHMNAMHAASQADGDHPRFRHRPGCGMKTKAVEMMNKFRAAVGWPLIETNKSQPDHHHGHHHMMHHDIPRPANINDVQAPGKFCAWAYVNPEHQVACFRTKEKMEAAILYHKMQDSSFTQRVMDALLSLGRWEGRAVAFVLGCGLGVLIRMIWVLVVVAFRAVKAPCSSSAPHDEGYEAVYAEELFVAPPEYTYQDEKSGEVMVVKSQGSKDAEELA</sequence>
<feature type="chain" id="PRO_5022881554" evidence="2">
    <location>
        <begin position="22"/>
        <end position="273"/>
    </location>
</feature>
<keyword evidence="4" id="KW-1185">Reference proteome</keyword>
<proteinExistence type="predicted"/>
<evidence type="ECO:0000256" key="1">
    <source>
        <dbReference type="SAM" id="Phobius"/>
    </source>
</evidence>
<dbReference type="AlphaFoldDB" id="A0A5C3Q7P3"/>
<keyword evidence="1" id="KW-0472">Membrane</keyword>
<keyword evidence="2" id="KW-0732">Signal</keyword>
<organism evidence="3 4">
    <name type="scientific">Pterulicium gracile</name>
    <dbReference type="NCBI Taxonomy" id="1884261"/>
    <lineage>
        <taxon>Eukaryota</taxon>
        <taxon>Fungi</taxon>
        <taxon>Dikarya</taxon>
        <taxon>Basidiomycota</taxon>
        <taxon>Agaricomycotina</taxon>
        <taxon>Agaricomycetes</taxon>
        <taxon>Agaricomycetidae</taxon>
        <taxon>Agaricales</taxon>
        <taxon>Pleurotineae</taxon>
        <taxon>Pterulaceae</taxon>
        <taxon>Pterulicium</taxon>
    </lineage>
</organism>